<dbReference type="Gene3D" id="3.40.605.10">
    <property type="entry name" value="Aldehyde Dehydrogenase, Chain A, domain 1"/>
    <property type="match status" value="1"/>
</dbReference>
<dbReference type="EMBL" id="MWQN01000003">
    <property type="protein sequence ID" value="OPC78329.1"/>
    <property type="molecule type" value="Genomic_DNA"/>
</dbReference>
<dbReference type="Pfam" id="PF00171">
    <property type="entry name" value="Aldedh"/>
    <property type="match status" value="1"/>
</dbReference>
<sequence>MVTTTTAPSVRSHDPADPDTQVAEAPAVAPADVRRAAERARIAQRAWLDAGAGARCTALDAAADRLAAAAGDLADLIVREVGKPIAEARGEVTRAVAILRYNAQQAYDPVGTVHEPAAGPGLLLTRRRPHGVAGLITPWNFPLAIPLWKAAPALATGNAVLLKPAPQALGCALRLAELLAEVLPADVFTVLPGEAATGAAVVEAADVVSFTGSTAVGQEVVRAATARGVPVQAELGGCNAALVLPDADVRTTAGQLIAAAFGYAGQKCTATGRIIVVGDPDPLRAALAAAARALTVGDPRDAATVCGPVIGEAARDRVRAAIDAATGAGARILATSETPEGPGWYTAPTILERVPTGHPILREEVFGPVAVLQTAADLTEALELARDVPHGLVTSVHTRDLDAALTVVDRIDTGLVKVNAPTTGVDFHLPFGGTKASSHGPREQGRAAADFYTSVRTVSLLPADPTGTP</sequence>
<dbReference type="SUPFAM" id="SSF53720">
    <property type="entry name" value="ALDH-like"/>
    <property type="match status" value="1"/>
</dbReference>
<evidence type="ECO:0000313" key="5">
    <source>
        <dbReference type="Proteomes" id="UP000190037"/>
    </source>
</evidence>
<keyword evidence="1" id="KW-0560">Oxidoreductase</keyword>
<accession>A0A1T3NNG5</accession>
<dbReference type="InterPro" id="IPR016163">
    <property type="entry name" value="Ald_DH_C"/>
</dbReference>
<evidence type="ECO:0000313" key="4">
    <source>
        <dbReference type="EMBL" id="OPC78329.1"/>
    </source>
</evidence>
<dbReference type="PROSITE" id="PS00070">
    <property type="entry name" value="ALDEHYDE_DEHYDR_CYS"/>
    <property type="match status" value="1"/>
</dbReference>
<dbReference type="AlphaFoldDB" id="A0A1T3NNG5"/>
<protein>
    <submittedName>
        <fullName evidence="4">Aldehyde dehydrogenase</fullName>
    </submittedName>
</protein>
<dbReference type="InterPro" id="IPR015590">
    <property type="entry name" value="Aldehyde_DH_dom"/>
</dbReference>
<dbReference type="PANTHER" id="PTHR11699">
    <property type="entry name" value="ALDEHYDE DEHYDROGENASE-RELATED"/>
    <property type="match status" value="1"/>
</dbReference>
<organism evidence="4 5">
    <name type="scientific">Embleya scabrispora</name>
    <dbReference type="NCBI Taxonomy" id="159449"/>
    <lineage>
        <taxon>Bacteria</taxon>
        <taxon>Bacillati</taxon>
        <taxon>Actinomycetota</taxon>
        <taxon>Actinomycetes</taxon>
        <taxon>Kitasatosporales</taxon>
        <taxon>Streptomycetaceae</taxon>
        <taxon>Embleya</taxon>
    </lineage>
</organism>
<name>A0A1T3NNG5_9ACTN</name>
<dbReference type="GO" id="GO:0016620">
    <property type="term" value="F:oxidoreductase activity, acting on the aldehyde or oxo group of donors, NAD or NADP as acceptor"/>
    <property type="evidence" value="ECO:0007669"/>
    <property type="project" value="InterPro"/>
</dbReference>
<dbReference type="RefSeq" id="WP_078981420.1">
    <property type="nucleotide sequence ID" value="NZ_MWQN01000003.1"/>
</dbReference>
<dbReference type="InterPro" id="IPR016162">
    <property type="entry name" value="Ald_DH_N"/>
</dbReference>
<dbReference type="Gene3D" id="3.40.309.10">
    <property type="entry name" value="Aldehyde Dehydrogenase, Chain A, domain 2"/>
    <property type="match status" value="1"/>
</dbReference>
<evidence type="ECO:0000256" key="2">
    <source>
        <dbReference type="SAM" id="MobiDB-lite"/>
    </source>
</evidence>
<proteinExistence type="predicted"/>
<dbReference type="STRING" id="159449.B4N89_39885"/>
<reference evidence="4 5" key="1">
    <citation type="submission" date="2017-03" db="EMBL/GenBank/DDBJ databases">
        <title>Draft genome sequence of Streptomyces scabrisporus NF3, endophyte isolated from Amphipterygium adstringens.</title>
        <authorList>
            <person name="Vazquez M."/>
            <person name="Ceapa C.D."/>
            <person name="Rodriguez Luna D."/>
            <person name="Sanchez Esquivel S."/>
        </authorList>
    </citation>
    <scope>NUCLEOTIDE SEQUENCE [LARGE SCALE GENOMIC DNA]</scope>
    <source>
        <strain evidence="4 5">NF3</strain>
    </source>
</reference>
<dbReference type="Proteomes" id="UP000190037">
    <property type="component" value="Unassembled WGS sequence"/>
</dbReference>
<keyword evidence="5" id="KW-1185">Reference proteome</keyword>
<gene>
    <name evidence="4" type="ORF">B4N89_39885</name>
</gene>
<dbReference type="InterPro" id="IPR016161">
    <property type="entry name" value="Ald_DH/histidinol_DH"/>
</dbReference>
<dbReference type="InterPro" id="IPR016160">
    <property type="entry name" value="Ald_DH_CS_CYS"/>
</dbReference>
<dbReference type="OrthoDB" id="6882680at2"/>
<evidence type="ECO:0000256" key="1">
    <source>
        <dbReference type="ARBA" id="ARBA00023002"/>
    </source>
</evidence>
<feature type="region of interest" description="Disordered" evidence="2">
    <location>
        <begin position="1"/>
        <end position="30"/>
    </location>
</feature>
<comment type="caution">
    <text evidence="4">The sequence shown here is derived from an EMBL/GenBank/DDBJ whole genome shotgun (WGS) entry which is preliminary data.</text>
</comment>
<evidence type="ECO:0000259" key="3">
    <source>
        <dbReference type="Pfam" id="PF00171"/>
    </source>
</evidence>
<feature type="domain" description="Aldehyde dehydrogenase" evidence="3">
    <location>
        <begin position="8"/>
        <end position="458"/>
    </location>
</feature>
<feature type="compositionally biased region" description="Low complexity" evidence="2">
    <location>
        <begin position="21"/>
        <end position="30"/>
    </location>
</feature>